<accession>A0ABW1JTX7</accession>
<evidence type="ECO:0000313" key="2">
    <source>
        <dbReference type="Proteomes" id="UP001596223"/>
    </source>
</evidence>
<name>A0ABW1JTX7_9NOCA</name>
<dbReference type="Pfam" id="PF13589">
    <property type="entry name" value="HATPase_c_3"/>
    <property type="match status" value="1"/>
</dbReference>
<dbReference type="EMBL" id="JBHSQN010000011">
    <property type="protein sequence ID" value="MFC6012902.1"/>
    <property type="molecule type" value="Genomic_DNA"/>
</dbReference>
<sequence>MTAEWQFDVPTSGSKYLPPDARYMEALTSQGYGFEAAVADLVDNSLDAGAKDVVVHFLRDGDDLVSLLIIDDGRGMAEDELDVAMTVGGRRDYAPDSLGMFGTGLKSASLSQASSVTVVSRTRKSRPSGRRWAMEKARTGFQCDIVEPRYAQSLIDRYQDCPITWQGTVIRWDGVKDFPQNVGVGQTGRYLDRTIARLGLHLGLQLHRFLERPDFNITIAVEDIRTGDVFANFGVVALNPFGYPVSGHRDYPRTFTADLAGFGRMDLTAHLWPPKSSLSEYKAVGSVLERQGFYFYRHGRIVQAGGWNNLRQPEQHLSLARVDVDLPADFGDTFRLTVKKEGVQVSPDFLDAVEKAVDDQGRTFADYLADAQRIYREARQRAGAVRKPVIPPGRGFAATVRETVDEELPSVPGEEPINIEWRKLSDEVFFDIDRDTRTIALNRRYRSAILGGRRGSLDDAPMMKALMYFLLHEVFGKEYSGPRTKDNLVLWQSVLSAAARAEFDQVDA</sequence>
<dbReference type="SUPFAM" id="SSF55874">
    <property type="entry name" value="ATPase domain of HSP90 chaperone/DNA topoisomerase II/histidine kinase"/>
    <property type="match status" value="1"/>
</dbReference>
<comment type="caution">
    <text evidence="1">The sequence shown here is derived from an EMBL/GenBank/DDBJ whole genome shotgun (WGS) entry which is preliminary data.</text>
</comment>
<dbReference type="RefSeq" id="WP_378607273.1">
    <property type="nucleotide sequence ID" value="NZ_JBHSQN010000011.1"/>
</dbReference>
<dbReference type="InterPro" id="IPR036890">
    <property type="entry name" value="HATPase_C_sf"/>
</dbReference>
<dbReference type="Gene3D" id="3.30.565.10">
    <property type="entry name" value="Histidine kinase-like ATPase, C-terminal domain"/>
    <property type="match status" value="1"/>
</dbReference>
<evidence type="ECO:0000313" key="1">
    <source>
        <dbReference type="EMBL" id="MFC6012902.1"/>
    </source>
</evidence>
<dbReference type="Proteomes" id="UP001596223">
    <property type="component" value="Unassembled WGS sequence"/>
</dbReference>
<keyword evidence="2" id="KW-1185">Reference proteome</keyword>
<proteinExistence type="predicted"/>
<organism evidence="1 2">
    <name type="scientific">Nocardia lasii</name>
    <dbReference type="NCBI Taxonomy" id="1616107"/>
    <lineage>
        <taxon>Bacteria</taxon>
        <taxon>Bacillati</taxon>
        <taxon>Actinomycetota</taxon>
        <taxon>Actinomycetes</taxon>
        <taxon>Mycobacteriales</taxon>
        <taxon>Nocardiaceae</taxon>
        <taxon>Nocardia</taxon>
    </lineage>
</organism>
<keyword evidence="1" id="KW-0067">ATP-binding</keyword>
<reference evidence="2" key="1">
    <citation type="journal article" date="2019" name="Int. J. Syst. Evol. Microbiol.">
        <title>The Global Catalogue of Microorganisms (GCM) 10K type strain sequencing project: providing services to taxonomists for standard genome sequencing and annotation.</title>
        <authorList>
            <consortium name="The Broad Institute Genomics Platform"/>
            <consortium name="The Broad Institute Genome Sequencing Center for Infectious Disease"/>
            <person name="Wu L."/>
            <person name="Ma J."/>
        </authorList>
    </citation>
    <scope>NUCLEOTIDE SEQUENCE [LARGE SCALE GENOMIC DNA]</scope>
    <source>
        <strain evidence="2">CCUG 36956</strain>
    </source>
</reference>
<dbReference type="GO" id="GO:0005524">
    <property type="term" value="F:ATP binding"/>
    <property type="evidence" value="ECO:0007669"/>
    <property type="project" value="UniProtKB-KW"/>
</dbReference>
<protein>
    <submittedName>
        <fullName evidence="1">ATP-binding protein</fullName>
    </submittedName>
</protein>
<keyword evidence="1" id="KW-0547">Nucleotide-binding</keyword>
<gene>
    <name evidence="1" type="ORF">ACFP3H_17740</name>
</gene>